<proteinExistence type="predicted"/>
<dbReference type="EMBL" id="KN832024">
    <property type="protein sequence ID" value="KIN97757.1"/>
    <property type="molecule type" value="Genomic_DNA"/>
</dbReference>
<gene>
    <name evidence="1" type="ORF">M404DRAFT_885202</name>
</gene>
<protein>
    <submittedName>
        <fullName evidence="1">Uncharacterized protein</fullName>
    </submittedName>
</protein>
<dbReference type="HOGENOM" id="CLU_2321327_0_0_1"/>
<accession>A0A0C3ILB2</accession>
<keyword evidence="2" id="KW-1185">Reference proteome</keyword>
<dbReference type="AlphaFoldDB" id="A0A0C3ILB2"/>
<evidence type="ECO:0000313" key="1">
    <source>
        <dbReference type="EMBL" id="KIN97757.1"/>
    </source>
</evidence>
<evidence type="ECO:0000313" key="2">
    <source>
        <dbReference type="Proteomes" id="UP000054217"/>
    </source>
</evidence>
<organism evidence="1 2">
    <name type="scientific">Pisolithus tinctorius Marx 270</name>
    <dbReference type="NCBI Taxonomy" id="870435"/>
    <lineage>
        <taxon>Eukaryota</taxon>
        <taxon>Fungi</taxon>
        <taxon>Dikarya</taxon>
        <taxon>Basidiomycota</taxon>
        <taxon>Agaricomycotina</taxon>
        <taxon>Agaricomycetes</taxon>
        <taxon>Agaricomycetidae</taxon>
        <taxon>Boletales</taxon>
        <taxon>Sclerodermatineae</taxon>
        <taxon>Pisolithaceae</taxon>
        <taxon>Pisolithus</taxon>
    </lineage>
</organism>
<name>A0A0C3ILB2_PISTI</name>
<dbReference type="InParanoid" id="A0A0C3ILB2"/>
<reference evidence="1 2" key="1">
    <citation type="submission" date="2014-04" db="EMBL/GenBank/DDBJ databases">
        <authorList>
            <consortium name="DOE Joint Genome Institute"/>
            <person name="Kuo A."/>
            <person name="Kohler A."/>
            <person name="Costa M.D."/>
            <person name="Nagy L.G."/>
            <person name="Floudas D."/>
            <person name="Copeland A."/>
            <person name="Barry K.W."/>
            <person name="Cichocki N."/>
            <person name="Veneault-Fourrey C."/>
            <person name="LaButti K."/>
            <person name="Lindquist E.A."/>
            <person name="Lipzen A."/>
            <person name="Lundell T."/>
            <person name="Morin E."/>
            <person name="Murat C."/>
            <person name="Sun H."/>
            <person name="Tunlid A."/>
            <person name="Henrissat B."/>
            <person name="Grigoriev I.V."/>
            <person name="Hibbett D.S."/>
            <person name="Martin F."/>
            <person name="Nordberg H.P."/>
            <person name="Cantor M.N."/>
            <person name="Hua S.X."/>
        </authorList>
    </citation>
    <scope>NUCLEOTIDE SEQUENCE [LARGE SCALE GENOMIC DNA]</scope>
    <source>
        <strain evidence="1 2">Marx 270</strain>
    </source>
</reference>
<dbReference type="Proteomes" id="UP000054217">
    <property type="component" value="Unassembled WGS sequence"/>
</dbReference>
<reference evidence="2" key="2">
    <citation type="submission" date="2015-01" db="EMBL/GenBank/DDBJ databases">
        <title>Evolutionary Origins and Diversification of the Mycorrhizal Mutualists.</title>
        <authorList>
            <consortium name="DOE Joint Genome Institute"/>
            <consortium name="Mycorrhizal Genomics Consortium"/>
            <person name="Kohler A."/>
            <person name="Kuo A."/>
            <person name="Nagy L.G."/>
            <person name="Floudas D."/>
            <person name="Copeland A."/>
            <person name="Barry K.W."/>
            <person name="Cichocki N."/>
            <person name="Veneault-Fourrey C."/>
            <person name="LaButti K."/>
            <person name="Lindquist E.A."/>
            <person name="Lipzen A."/>
            <person name="Lundell T."/>
            <person name="Morin E."/>
            <person name="Murat C."/>
            <person name="Riley R."/>
            <person name="Ohm R."/>
            <person name="Sun H."/>
            <person name="Tunlid A."/>
            <person name="Henrissat B."/>
            <person name="Grigoriev I.V."/>
            <person name="Hibbett D.S."/>
            <person name="Martin F."/>
        </authorList>
    </citation>
    <scope>NUCLEOTIDE SEQUENCE [LARGE SCALE GENOMIC DNA]</scope>
    <source>
        <strain evidence="2">Marx 270</strain>
    </source>
</reference>
<sequence length="99" mass="10626">MGLISSDSPVHVPVCCFAYGREHGKQGACRAKRPYSSSLSSCIVVCVVAASVLLDDYPPITSLCWVRGVKFTEQVRFCRSGCMYSGLPTAPYTSTPGSQ</sequence>